<keyword evidence="6" id="KW-0472">Membrane</keyword>
<dbReference type="GO" id="GO:0072583">
    <property type="term" value="P:clathrin-dependent endocytosis"/>
    <property type="evidence" value="ECO:0007669"/>
    <property type="project" value="InterPro"/>
</dbReference>
<reference evidence="10 11" key="1">
    <citation type="journal article" date="2023" name="Hortic Res">
        <title>Pangenome of water caltrop reveals structural variations and asymmetric subgenome divergence after allopolyploidization.</title>
        <authorList>
            <person name="Zhang X."/>
            <person name="Chen Y."/>
            <person name="Wang L."/>
            <person name="Yuan Y."/>
            <person name="Fang M."/>
            <person name="Shi L."/>
            <person name="Lu R."/>
            <person name="Comes H.P."/>
            <person name="Ma Y."/>
            <person name="Chen Y."/>
            <person name="Huang G."/>
            <person name="Zhou Y."/>
            <person name="Zheng Z."/>
            <person name="Qiu Y."/>
        </authorList>
    </citation>
    <scope>NUCLEOTIDE SEQUENCE [LARGE SCALE GENOMIC DNA]</scope>
    <source>
        <tissue evidence="10">Roots</tissue>
    </source>
</reference>
<dbReference type="InterPro" id="IPR008942">
    <property type="entry name" value="ENTH_VHS"/>
</dbReference>
<dbReference type="PANTHER" id="PTHR22951">
    <property type="entry name" value="CLATHRIN ASSEMBLY PROTEIN"/>
    <property type="match status" value="1"/>
</dbReference>
<dbReference type="InterPro" id="IPR045192">
    <property type="entry name" value="AP180-like"/>
</dbReference>
<dbReference type="Pfam" id="PF07651">
    <property type="entry name" value="ANTH"/>
    <property type="match status" value="1"/>
</dbReference>
<dbReference type="SUPFAM" id="SSF48464">
    <property type="entry name" value="ENTH/VHS domain"/>
    <property type="match status" value="1"/>
</dbReference>
<gene>
    <name evidence="10" type="ORF">SAY87_019647</name>
</gene>
<evidence type="ECO:0000256" key="4">
    <source>
        <dbReference type="ARBA" id="ARBA00022583"/>
    </source>
</evidence>
<dbReference type="CDD" id="cd16987">
    <property type="entry name" value="ANTH_N_AP180_plant"/>
    <property type="match status" value="1"/>
</dbReference>
<proteinExistence type="predicted"/>
<keyword evidence="8" id="KW-0968">Cytoplasmic vesicle</keyword>
<dbReference type="GO" id="GO:0048268">
    <property type="term" value="P:clathrin coat assembly"/>
    <property type="evidence" value="ECO:0007669"/>
    <property type="project" value="InterPro"/>
</dbReference>
<evidence type="ECO:0000313" key="10">
    <source>
        <dbReference type="EMBL" id="KAK4758346.1"/>
    </source>
</evidence>
<dbReference type="Gene3D" id="1.25.40.90">
    <property type="match status" value="1"/>
</dbReference>
<sequence>MKSSCPAVHPMERKKTTLRSLSGILKDRASLAKASLYSKTRSNVHSTIIRATTHGATAAPKEYRLDALLSLGVRSHITAAMCIGALMDRLHKTRNAFVALKCLFAVHNVISRGCLALKDELSVFPSRGGHNFLKLSGFRDGFDDETFEYSSWVRWYAEFLEETMIAARVMGYLLSPFSSSTTGTLRRKREVRIRESRSSELYEEIDLLVDLVAVICSCPESVHLQSHDLVYEIVSLVLEDYRAIRHGIQSRLIELERRTPESPAGTAETAARMLSALNKLEGCREKLFVLFVNKANNDGLWELIPRMKRKLIHHLTRPTEAPMISWRAENIYLPWYARNIRDSTYAVAAV</sequence>
<keyword evidence="5" id="KW-0333">Golgi apparatus</keyword>
<evidence type="ECO:0000256" key="5">
    <source>
        <dbReference type="ARBA" id="ARBA00023034"/>
    </source>
</evidence>
<dbReference type="GO" id="GO:0005546">
    <property type="term" value="F:phosphatidylinositol-4,5-bisphosphate binding"/>
    <property type="evidence" value="ECO:0007669"/>
    <property type="project" value="TreeGrafter"/>
</dbReference>
<dbReference type="AlphaFoldDB" id="A0AAN7K563"/>
<dbReference type="GO" id="GO:0005545">
    <property type="term" value="F:1-phosphatidylinositol binding"/>
    <property type="evidence" value="ECO:0007669"/>
    <property type="project" value="TreeGrafter"/>
</dbReference>
<dbReference type="InterPro" id="IPR011417">
    <property type="entry name" value="ANTH_dom"/>
</dbReference>
<protein>
    <recommendedName>
        <fullName evidence="9">ENTH domain-containing protein</fullName>
    </recommendedName>
</protein>
<dbReference type="GO" id="GO:0006900">
    <property type="term" value="P:vesicle budding from membrane"/>
    <property type="evidence" value="ECO:0007669"/>
    <property type="project" value="TreeGrafter"/>
</dbReference>
<dbReference type="GO" id="GO:0000149">
    <property type="term" value="F:SNARE binding"/>
    <property type="evidence" value="ECO:0007669"/>
    <property type="project" value="TreeGrafter"/>
</dbReference>
<evidence type="ECO:0000256" key="3">
    <source>
        <dbReference type="ARBA" id="ARBA00004600"/>
    </source>
</evidence>
<dbReference type="PROSITE" id="PS50942">
    <property type="entry name" value="ENTH"/>
    <property type="match status" value="1"/>
</dbReference>
<dbReference type="InterPro" id="IPR013809">
    <property type="entry name" value="ENTH"/>
</dbReference>
<organism evidence="10 11">
    <name type="scientific">Trapa incisa</name>
    <dbReference type="NCBI Taxonomy" id="236973"/>
    <lineage>
        <taxon>Eukaryota</taxon>
        <taxon>Viridiplantae</taxon>
        <taxon>Streptophyta</taxon>
        <taxon>Embryophyta</taxon>
        <taxon>Tracheophyta</taxon>
        <taxon>Spermatophyta</taxon>
        <taxon>Magnoliopsida</taxon>
        <taxon>eudicotyledons</taxon>
        <taxon>Gunneridae</taxon>
        <taxon>Pentapetalae</taxon>
        <taxon>rosids</taxon>
        <taxon>malvids</taxon>
        <taxon>Myrtales</taxon>
        <taxon>Lythraceae</taxon>
        <taxon>Trapa</taxon>
    </lineage>
</organism>
<dbReference type="EMBL" id="JAXIOK010000012">
    <property type="protein sequence ID" value="KAK4758346.1"/>
    <property type="molecule type" value="Genomic_DNA"/>
</dbReference>
<dbReference type="GO" id="GO:0032050">
    <property type="term" value="F:clathrin heavy chain binding"/>
    <property type="evidence" value="ECO:0007669"/>
    <property type="project" value="TreeGrafter"/>
</dbReference>
<feature type="domain" description="ENTH" evidence="9">
    <location>
        <begin position="36"/>
        <end position="174"/>
    </location>
</feature>
<dbReference type="GO" id="GO:0005794">
    <property type="term" value="C:Golgi apparatus"/>
    <property type="evidence" value="ECO:0007669"/>
    <property type="project" value="UniProtKB-SubCell"/>
</dbReference>
<dbReference type="PANTHER" id="PTHR22951:SF24">
    <property type="entry name" value="ENTH DOMAIN-CONTAINING PROTEIN"/>
    <property type="match status" value="1"/>
</dbReference>
<name>A0AAN7K563_9MYRT</name>
<keyword evidence="7" id="KW-0168">Coated pit</keyword>
<accession>A0AAN7K563</accession>
<dbReference type="InterPro" id="IPR048050">
    <property type="entry name" value="ANTH_N_plant"/>
</dbReference>
<dbReference type="GO" id="GO:0030136">
    <property type="term" value="C:clathrin-coated vesicle"/>
    <property type="evidence" value="ECO:0007669"/>
    <property type="project" value="UniProtKB-SubCell"/>
</dbReference>
<keyword evidence="11" id="KW-1185">Reference proteome</keyword>
<evidence type="ECO:0000256" key="7">
    <source>
        <dbReference type="ARBA" id="ARBA00023176"/>
    </source>
</evidence>
<comment type="subcellular location">
    <subcellularLocation>
        <location evidence="1">Cytoplasmic vesicle</location>
        <location evidence="1">Clathrin-coated vesicle</location>
    </subcellularLocation>
    <subcellularLocation>
        <location evidence="2">Golgi apparatus</location>
    </subcellularLocation>
    <subcellularLocation>
        <location evidence="3">Membrane</location>
        <location evidence="3">Clathrin-coated pit</location>
    </subcellularLocation>
</comment>
<evidence type="ECO:0000256" key="6">
    <source>
        <dbReference type="ARBA" id="ARBA00023136"/>
    </source>
</evidence>
<dbReference type="Proteomes" id="UP001345219">
    <property type="component" value="Chromosome 15"/>
</dbReference>
<evidence type="ECO:0000256" key="8">
    <source>
        <dbReference type="ARBA" id="ARBA00023329"/>
    </source>
</evidence>
<evidence type="ECO:0000259" key="9">
    <source>
        <dbReference type="PROSITE" id="PS50942"/>
    </source>
</evidence>
<evidence type="ECO:0000256" key="1">
    <source>
        <dbReference type="ARBA" id="ARBA00004132"/>
    </source>
</evidence>
<evidence type="ECO:0000313" key="11">
    <source>
        <dbReference type="Proteomes" id="UP001345219"/>
    </source>
</evidence>
<dbReference type="GO" id="GO:0005905">
    <property type="term" value="C:clathrin-coated pit"/>
    <property type="evidence" value="ECO:0007669"/>
    <property type="project" value="UniProtKB-SubCell"/>
</dbReference>
<evidence type="ECO:0000256" key="2">
    <source>
        <dbReference type="ARBA" id="ARBA00004555"/>
    </source>
</evidence>
<keyword evidence="4" id="KW-0254">Endocytosis</keyword>
<comment type="caution">
    <text evidence="10">The sequence shown here is derived from an EMBL/GenBank/DDBJ whole genome shotgun (WGS) entry which is preliminary data.</text>
</comment>